<keyword evidence="3" id="KW-0812">Transmembrane</keyword>
<protein>
    <submittedName>
        <fullName evidence="10">Divalent metal cation transporter</fullName>
    </submittedName>
</protein>
<evidence type="ECO:0000313" key="10">
    <source>
        <dbReference type="EMBL" id="KAK1744178.1"/>
    </source>
</evidence>
<evidence type="ECO:0000259" key="9">
    <source>
        <dbReference type="Pfam" id="PF09073"/>
    </source>
</evidence>
<dbReference type="EMBL" id="JATAAI010000007">
    <property type="protein sequence ID" value="KAK1744178.1"/>
    <property type="molecule type" value="Genomic_DNA"/>
</dbReference>
<dbReference type="InterPro" id="IPR036837">
    <property type="entry name" value="Cation_efflux_CTD_sf"/>
</dbReference>
<evidence type="ECO:0000256" key="1">
    <source>
        <dbReference type="ARBA" id="ARBA00004141"/>
    </source>
</evidence>
<dbReference type="InterPro" id="IPR015158">
    <property type="entry name" value="Bud22_dom"/>
</dbReference>
<proteinExistence type="predicted"/>
<evidence type="ECO:0000256" key="7">
    <source>
        <dbReference type="SAM" id="MobiDB-lite"/>
    </source>
</evidence>
<keyword evidence="2" id="KW-0813">Transport</keyword>
<evidence type="ECO:0000256" key="4">
    <source>
        <dbReference type="ARBA" id="ARBA00022989"/>
    </source>
</evidence>
<feature type="compositionally biased region" description="Basic residues" evidence="7">
    <location>
        <begin position="346"/>
        <end position="357"/>
    </location>
</feature>
<dbReference type="SUPFAM" id="SSF161111">
    <property type="entry name" value="Cation efflux protein transmembrane domain-like"/>
    <property type="match status" value="1"/>
</dbReference>
<name>A0AAD9DFZ5_9STRA</name>
<dbReference type="Proteomes" id="UP001224775">
    <property type="component" value="Unassembled WGS sequence"/>
</dbReference>
<evidence type="ECO:0000256" key="2">
    <source>
        <dbReference type="ARBA" id="ARBA00022448"/>
    </source>
</evidence>
<feature type="domain" description="Cation efflux protein transmembrane" evidence="8">
    <location>
        <begin position="108"/>
        <end position="204"/>
    </location>
</feature>
<dbReference type="Pfam" id="PF01545">
    <property type="entry name" value="Cation_efflux"/>
    <property type="match status" value="1"/>
</dbReference>
<keyword evidence="6" id="KW-0175">Coiled coil</keyword>
<dbReference type="SUPFAM" id="SSF160240">
    <property type="entry name" value="Cation efflux protein cytoplasmic domain-like"/>
    <property type="match status" value="1"/>
</dbReference>
<feature type="compositionally biased region" description="Basic and acidic residues" evidence="7">
    <location>
        <begin position="663"/>
        <end position="700"/>
    </location>
</feature>
<reference evidence="10" key="1">
    <citation type="submission" date="2023-06" db="EMBL/GenBank/DDBJ databases">
        <title>Survivors Of The Sea: Transcriptome response of Skeletonema marinoi to long-term dormancy.</title>
        <authorList>
            <person name="Pinder M.I.M."/>
            <person name="Kourtchenko O."/>
            <person name="Robertson E.K."/>
            <person name="Larsson T."/>
            <person name="Maumus F."/>
            <person name="Osuna-Cruz C.M."/>
            <person name="Vancaester E."/>
            <person name="Stenow R."/>
            <person name="Vandepoele K."/>
            <person name="Ploug H."/>
            <person name="Bruchert V."/>
            <person name="Godhe A."/>
            <person name="Topel M."/>
        </authorList>
    </citation>
    <scope>NUCLEOTIDE SEQUENCE</scope>
    <source>
        <strain evidence="10">R05AC</strain>
    </source>
</reference>
<dbReference type="PANTHER" id="PTHR43840">
    <property type="entry name" value="MITOCHONDRIAL METAL TRANSPORTER 1-RELATED"/>
    <property type="match status" value="1"/>
</dbReference>
<evidence type="ECO:0000256" key="3">
    <source>
        <dbReference type="ARBA" id="ARBA00022692"/>
    </source>
</evidence>
<sequence length="740" mass="82686">MTQNSSNDAMNISMVGNGHTYGSVAATDSDGVKKHHNLSSAFKTLKDASSRVAFLESTRTHHHPDDVESPSLSNQHYQRLNSDSSVSVVEDKNFMSHTNLRKFALDFSLWINVFILVTKAVAYSETLSLSILAALVDSILDVVSQLILNYAEQRSSKTRSSAHYPAGASRLEPLGVLSCAALMGFASFGVLKEAIEYLYEGIKEGNGASMMDENWSSFWSMTSVIEQLTGKAAPADFIDELYEMAANFDAKMEVDVVRAYHFGPKFLVELEVVLPKDTLLFESHDLGMELQYEIESREEVERCFVHIDYESRPYDEHVVNAPADASTHTEVPPSKSSSNNKSSNKNAKKGKKRKLNKQSREELYIAERKDRYNKLHHACSKLLHREAKVVKSFMCQKVGKDIKAAQEKESSIKDSEEAAAEVTAKLLAKTQKRRTKLEQKLEQTKKFELSAIVDVGLKRLGVTSLNSSMDTSDDEKDTTDDKNASSKPSSSQADDPFYADLIESMLQHKRLSSAMDQLNDKVTDFRQWSTRRQQMLMEKDDPAYADEFAGGGKKRKKHMQMEKTNETLVFAGGKRNGRNMGGHEGTSGLFIGSLSGIPVEGYDEGGEDGEDNYGYDDVMDPPKKKNRPGQRQRKAKAMAIEAKKSGKTWDASDNWREKKKGNLRRDDSRSNDGRRDNEAGRDDRRHNDNADSAKPRKAEEIAEMGKSWKEEGNAHPSWAAAAAQKSQGIQAFKGKKITFD</sequence>
<keyword evidence="5" id="KW-0472">Membrane</keyword>
<keyword evidence="11" id="KW-1185">Reference proteome</keyword>
<dbReference type="PANTHER" id="PTHR43840:SF52">
    <property type="entry name" value="CATION EFFLUX FAMILY PROTEIN"/>
    <property type="match status" value="1"/>
</dbReference>
<keyword evidence="4" id="KW-1133">Transmembrane helix</keyword>
<organism evidence="10 11">
    <name type="scientific">Skeletonema marinoi</name>
    <dbReference type="NCBI Taxonomy" id="267567"/>
    <lineage>
        <taxon>Eukaryota</taxon>
        <taxon>Sar</taxon>
        <taxon>Stramenopiles</taxon>
        <taxon>Ochrophyta</taxon>
        <taxon>Bacillariophyta</taxon>
        <taxon>Coscinodiscophyceae</taxon>
        <taxon>Thalassiosirophycidae</taxon>
        <taxon>Thalassiosirales</taxon>
        <taxon>Skeletonemataceae</taxon>
        <taxon>Skeletonema</taxon>
        <taxon>Skeletonema marinoi-dohrnii complex</taxon>
    </lineage>
</organism>
<dbReference type="Gene3D" id="1.20.1510.10">
    <property type="entry name" value="Cation efflux protein transmembrane domain"/>
    <property type="match status" value="1"/>
</dbReference>
<comment type="caution">
    <text evidence="10">The sequence shown here is derived from an EMBL/GenBank/DDBJ whole genome shotgun (WGS) entry which is preliminary data.</text>
</comment>
<dbReference type="Pfam" id="PF09073">
    <property type="entry name" value="BUD22"/>
    <property type="match status" value="1"/>
</dbReference>
<dbReference type="InterPro" id="IPR058533">
    <property type="entry name" value="Cation_efflux_TM"/>
</dbReference>
<comment type="subcellular location">
    <subcellularLocation>
        <location evidence="1">Membrane</location>
        <topology evidence="1">Multi-pass membrane protein</topology>
    </subcellularLocation>
</comment>
<dbReference type="GO" id="GO:0016020">
    <property type="term" value="C:membrane"/>
    <property type="evidence" value="ECO:0007669"/>
    <property type="project" value="UniProtKB-SubCell"/>
</dbReference>
<feature type="compositionally biased region" description="Low complexity" evidence="7">
    <location>
        <begin position="334"/>
        <end position="345"/>
    </location>
</feature>
<evidence type="ECO:0000259" key="8">
    <source>
        <dbReference type="Pfam" id="PF01545"/>
    </source>
</evidence>
<evidence type="ECO:0000256" key="6">
    <source>
        <dbReference type="SAM" id="Coils"/>
    </source>
</evidence>
<dbReference type="Gene3D" id="3.30.70.1350">
    <property type="entry name" value="Cation efflux protein, cytoplasmic domain"/>
    <property type="match status" value="1"/>
</dbReference>
<accession>A0AAD9DFZ5</accession>
<feature type="coiled-coil region" evidence="6">
    <location>
        <begin position="405"/>
        <end position="447"/>
    </location>
</feature>
<dbReference type="GO" id="GO:0008324">
    <property type="term" value="F:monoatomic cation transmembrane transporter activity"/>
    <property type="evidence" value="ECO:0007669"/>
    <property type="project" value="InterPro"/>
</dbReference>
<feature type="region of interest" description="Disordered" evidence="7">
    <location>
        <begin position="323"/>
        <end position="360"/>
    </location>
</feature>
<feature type="domain" description="Bud22" evidence="9">
    <location>
        <begin position="601"/>
        <end position="740"/>
    </location>
</feature>
<evidence type="ECO:0000256" key="5">
    <source>
        <dbReference type="ARBA" id="ARBA00023136"/>
    </source>
</evidence>
<feature type="region of interest" description="Disordered" evidence="7">
    <location>
        <begin position="600"/>
        <end position="740"/>
    </location>
</feature>
<dbReference type="InterPro" id="IPR027469">
    <property type="entry name" value="Cation_efflux_TMD_sf"/>
</dbReference>
<gene>
    <name evidence="10" type="ORF">QTG54_004711</name>
</gene>
<dbReference type="InterPro" id="IPR050291">
    <property type="entry name" value="CDF_Transporter"/>
</dbReference>
<evidence type="ECO:0000313" key="11">
    <source>
        <dbReference type="Proteomes" id="UP001224775"/>
    </source>
</evidence>
<feature type="compositionally biased region" description="Basic residues" evidence="7">
    <location>
        <begin position="624"/>
        <end position="636"/>
    </location>
</feature>
<feature type="region of interest" description="Disordered" evidence="7">
    <location>
        <begin position="465"/>
        <end position="496"/>
    </location>
</feature>
<feature type="compositionally biased region" description="Acidic residues" evidence="7">
    <location>
        <begin position="601"/>
        <end position="619"/>
    </location>
</feature>
<dbReference type="AlphaFoldDB" id="A0AAD9DFZ5"/>